<comment type="caution">
    <text evidence="12">The sequence shown here is derived from an EMBL/GenBank/DDBJ whole genome shotgun (WGS) entry which is preliminary data.</text>
</comment>
<evidence type="ECO:0000256" key="8">
    <source>
        <dbReference type="ARBA" id="ARBA00023242"/>
    </source>
</evidence>
<comment type="subcellular location">
    <subcellularLocation>
        <location evidence="1">Nucleus</location>
    </subcellularLocation>
</comment>
<dbReference type="Pfam" id="PF12145">
    <property type="entry name" value="Med12-LCEWAV"/>
    <property type="match status" value="1"/>
</dbReference>
<dbReference type="SMART" id="SM01281">
    <property type="entry name" value="Med12"/>
    <property type="match status" value="1"/>
</dbReference>
<keyword evidence="7" id="KW-0804">Transcription</keyword>
<dbReference type="Proteomes" id="UP000193498">
    <property type="component" value="Unassembled WGS sequence"/>
</dbReference>
<feature type="compositionally biased region" description="Polar residues" evidence="10">
    <location>
        <begin position="37"/>
        <end position="56"/>
    </location>
</feature>
<evidence type="ECO:0000256" key="2">
    <source>
        <dbReference type="ARBA" id="ARBA00010289"/>
    </source>
</evidence>
<keyword evidence="4" id="KW-0678">Repressor</keyword>
<evidence type="ECO:0000256" key="10">
    <source>
        <dbReference type="SAM" id="MobiDB-lite"/>
    </source>
</evidence>
<evidence type="ECO:0000313" key="13">
    <source>
        <dbReference type="Proteomes" id="UP000193498"/>
    </source>
</evidence>
<evidence type="ECO:0000256" key="4">
    <source>
        <dbReference type="ARBA" id="ARBA00022491"/>
    </source>
</evidence>
<comment type="similarity">
    <text evidence="2">Belongs to the Mediator complex subunit 12 family.</text>
</comment>
<accession>A0A1Y1XWX8</accession>
<keyword evidence="5" id="KW-0805">Transcription regulation</keyword>
<organism evidence="12 13">
    <name type="scientific">Basidiobolus meristosporus CBS 931.73</name>
    <dbReference type="NCBI Taxonomy" id="1314790"/>
    <lineage>
        <taxon>Eukaryota</taxon>
        <taxon>Fungi</taxon>
        <taxon>Fungi incertae sedis</taxon>
        <taxon>Zoopagomycota</taxon>
        <taxon>Entomophthoromycotina</taxon>
        <taxon>Basidiobolomycetes</taxon>
        <taxon>Basidiobolales</taxon>
        <taxon>Basidiobolaceae</taxon>
        <taxon>Basidiobolus</taxon>
    </lineage>
</organism>
<keyword evidence="6" id="KW-0010">Activator</keyword>
<feature type="compositionally biased region" description="Low complexity" evidence="10">
    <location>
        <begin position="17"/>
        <end position="31"/>
    </location>
</feature>
<dbReference type="PANTHER" id="PTHR46567">
    <property type="entry name" value="MEDIATOR OF RNA POLYMERASE II TRANSCRIPTION SUBUNIT 12"/>
    <property type="match status" value="1"/>
</dbReference>
<dbReference type="InterPro" id="IPR019035">
    <property type="entry name" value="Mediator_Med12"/>
</dbReference>
<dbReference type="GO" id="GO:0003712">
    <property type="term" value="F:transcription coregulator activity"/>
    <property type="evidence" value="ECO:0007669"/>
    <property type="project" value="InterPro"/>
</dbReference>
<dbReference type="OrthoDB" id="5599909at2759"/>
<dbReference type="PANTHER" id="PTHR46567:SF1">
    <property type="entry name" value="MEDIATOR OF RNA POLYMERASE II TRANSCRIPTION SUBUNIT 12"/>
    <property type="match status" value="1"/>
</dbReference>
<evidence type="ECO:0000313" key="12">
    <source>
        <dbReference type="EMBL" id="ORX89986.1"/>
    </source>
</evidence>
<evidence type="ECO:0000259" key="11">
    <source>
        <dbReference type="SMART" id="SM01281"/>
    </source>
</evidence>
<dbReference type="EMBL" id="MCFE01000407">
    <property type="protein sequence ID" value="ORX89986.1"/>
    <property type="molecule type" value="Genomic_DNA"/>
</dbReference>
<evidence type="ECO:0000256" key="1">
    <source>
        <dbReference type="ARBA" id="ARBA00004123"/>
    </source>
</evidence>
<gene>
    <name evidence="12" type="ORF">K493DRAFT_63300</name>
</gene>
<dbReference type="Pfam" id="PF09497">
    <property type="entry name" value="Med12"/>
    <property type="match status" value="1"/>
</dbReference>
<keyword evidence="8" id="KW-0539">Nucleus</keyword>
<dbReference type="GO" id="GO:0006357">
    <property type="term" value="P:regulation of transcription by RNA polymerase II"/>
    <property type="evidence" value="ECO:0007669"/>
    <property type="project" value="InterPro"/>
</dbReference>
<proteinExistence type="inferred from homology"/>
<protein>
    <recommendedName>
        <fullName evidence="3">Mediator of RNA polymerase II transcription subunit 12</fullName>
    </recommendedName>
    <alternativeName>
        <fullName evidence="9">Mediator complex subunit 12</fullName>
    </alternativeName>
</protein>
<dbReference type="GO" id="GO:0016592">
    <property type="term" value="C:mediator complex"/>
    <property type="evidence" value="ECO:0007669"/>
    <property type="project" value="InterPro"/>
</dbReference>
<feature type="compositionally biased region" description="Basic residues" evidence="10">
    <location>
        <begin position="1"/>
        <end position="12"/>
    </location>
</feature>
<feature type="domain" description="Mediator complex subunit Med12" evidence="11">
    <location>
        <begin position="197"/>
        <end position="260"/>
    </location>
</feature>
<feature type="compositionally biased region" description="Polar residues" evidence="10">
    <location>
        <begin position="73"/>
        <end position="98"/>
    </location>
</feature>
<evidence type="ECO:0000256" key="9">
    <source>
        <dbReference type="ARBA" id="ARBA00032010"/>
    </source>
</evidence>
<name>A0A1Y1XWX8_9FUNG</name>
<evidence type="ECO:0000256" key="7">
    <source>
        <dbReference type="ARBA" id="ARBA00023163"/>
    </source>
</evidence>
<evidence type="ECO:0000256" key="6">
    <source>
        <dbReference type="ARBA" id="ARBA00023159"/>
    </source>
</evidence>
<evidence type="ECO:0000256" key="5">
    <source>
        <dbReference type="ARBA" id="ARBA00023015"/>
    </source>
</evidence>
<dbReference type="InParanoid" id="A0A1Y1XWX8"/>
<reference evidence="12 13" key="1">
    <citation type="submission" date="2016-07" db="EMBL/GenBank/DDBJ databases">
        <title>Pervasive Adenine N6-methylation of Active Genes in Fungi.</title>
        <authorList>
            <consortium name="DOE Joint Genome Institute"/>
            <person name="Mondo S.J."/>
            <person name="Dannebaum R.O."/>
            <person name="Kuo R.C."/>
            <person name="Labutti K."/>
            <person name="Haridas S."/>
            <person name="Kuo A."/>
            <person name="Salamov A."/>
            <person name="Ahrendt S.R."/>
            <person name="Lipzen A."/>
            <person name="Sullivan W."/>
            <person name="Andreopoulos W.B."/>
            <person name="Clum A."/>
            <person name="Lindquist E."/>
            <person name="Daum C."/>
            <person name="Ramamoorthy G.K."/>
            <person name="Gryganskyi A."/>
            <person name="Culley D."/>
            <person name="Magnuson J.K."/>
            <person name="James T.Y."/>
            <person name="O'Malley M.A."/>
            <person name="Stajich J.E."/>
            <person name="Spatafora J.W."/>
            <person name="Visel A."/>
            <person name="Grigoriev I.V."/>
        </authorList>
    </citation>
    <scope>NUCLEOTIDE SEQUENCE [LARGE SCALE GENOMIC DNA]</scope>
    <source>
        <strain evidence="12 13">CBS 931.73</strain>
    </source>
</reference>
<dbReference type="STRING" id="1314790.A0A1Y1XWX8"/>
<dbReference type="InterPro" id="IPR021990">
    <property type="entry name" value="Mediator_Med12_LCEWAV"/>
</dbReference>
<feature type="region of interest" description="Disordered" evidence="10">
    <location>
        <begin position="1"/>
        <end position="98"/>
    </location>
</feature>
<evidence type="ECO:0000256" key="3">
    <source>
        <dbReference type="ARBA" id="ARBA00019622"/>
    </source>
</evidence>
<sequence>MAGKYPGHHNSRLYRPNNGNSGSSYSSLQNGTPGAPNLSSKQSQPPYGSVKSTSYHQHLGGHSSNYGTGGGYQSNASTNTAPSPNQSHPSSQKPNVTTLKKYTLLPPPKIATLHKTSDLGYPDFFPQRADQEEDQLTDANVRGGFQDRMAIQNESFSAHDMIFDRLQDSRVRDELSAFITDVLGRKQKERLITSPSIFRPPTRVSLNEQLKDQWIQDLVGGAVPLRKLLKSIPHGLKGDKLIETLVTNQTPLLRAGWVIKAIGLSELQFQRSKAPLTIQQYAVEWTNTFTQYMYRQLFELSTQNRATSSTSSINKPWLSEEARNRWTNKWLYSIKLAKWQYAEGILDQRHFLKWALDQFGNANFEQSAVLLPLITQLISEYERSRTLLRLLIDHLLGKIDQLRKHAITMKVWRHGYLAKELVRFIQALFLSSSDAFVHPVFWRQHRRTLRDVLVDDPLVAPIPGMRETNHFELEMTVRMKDLFEVIDRRNAVFTQAAETEKAVRSSTRTYAGGDLRFLSLFRVGLDSDFDALASKYFGPWENIQSTPNEFERKVFTLCNWVITNLRPGSHKIYIVLTLLFRMKEKYDQGVADEGQTSYSDLLQEVLLKFLDTYACTPANDGEEYDAIAWLYGEFAKADLFSYSRYLQRLISRGDLLVSKRAEEKTLRHLKYLQIFPLAHSSTALLNQRRIALYGVDGREEHETAHLELIKSKIRAKLPYISAACEDHLEDVDPKVLSSVQKLTSPIVDNYARDFHLQLPIDGGLVELLKSSTRFVQIYITQQWLLEMVRAYVVKDVEIGLDNWRVITSPGTSLLNPRQFSTIARIIGIVQDYYGIIELALWTLEHSMEDSVISVVIELIKQYQAYWISMGIRDQIINALLEKHNESKAKRSVNKALLVYLQALVHERTGFDPNTKKQLNQDLAEYNEATLAINSTYPATVFPPRVEELLSFANEVNPTTASTAAAVASTLWHKYHTTDGWLTKIFDSMVTLLTEAQSTSPDFLDFRRKLTRFSELLRELTPREASNPIIEWLRAPSHSNSNKKNLHMLESPSHEWFTLFLTILVTEGCVSISALVDEIGTNILEKVIQSLLKSKHKQLDSGITVLCKNILALLGLILGQPENNGQEMLLITIQEMNAIQSCLSREFQTTRSLKLLFHLVYQVCVLESGLPLNHDLSPALQSLRKELASVDWFRRICLADISEVYRLYMTRSDLSEKKFKRAEKQAVASKLLDTYLILFNEIPDRTSQSSLSTSALLAHCRDLFAKLNTHTMDRCRVELWLLLDKVMEENEAEFDTGRIPNENTRKEETLSQLAHLLFEEVPSYKDLDAAMMKHLFVGVRNDVAAELLKRAKKILVGREGKPFPENILMFHEMDISFAAKAKVVNGFNEILGVLLTSLTEDTADVKIDFLKALLDQVAKFLPYLKTFQVMESCNISFLEAENALHLNSNVLHAAISSVRSEENKEISTGRRVLIEDIRISLLIRLRLFTNVLPILWKNPAQCDVGQWITTLVQLLSNCVVHGNGTCPQTFEFVLDLVAVCIDEIPKEFKNSILQNLRAMWTELVLPSVFGSRLKRIFPFQIYNIYENQLKSNPTLKPWEFLEDSSGAETEGNLNDTPIPLTWFNAKRIRVAEPSHYPIVETTFWN</sequence>
<keyword evidence="13" id="KW-1185">Reference proteome</keyword>